<keyword evidence="3" id="KW-1185">Reference proteome</keyword>
<proteinExistence type="predicted"/>
<sequence length="161" mass="17825">MAKRRRGCSPRSARRRGHAFHVLANDSAQTSSAFHQDRQPFPHMRQGGVRRRRHGDAANSWRGSVGQGKKTKEDWLGAPGEETVYPLPSGCRPPALGRALDRTIHEIAIVPSGHSRRARRTRETHNACVEPERRRPLGGSRNGQHFDEDAIASGSVDVSVV</sequence>
<feature type="compositionally biased region" description="Basic and acidic residues" evidence="1">
    <location>
        <begin position="121"/>
        <end position="135"/>
    </location>
</feature>
<dbReference type="Proteomes" id="UP000076580">
    <property type="component" value="Chromosome 03"/>
</dbReference>
<accession>A0A151GEF8</accession>
<protein>
    <submittedName>
        <fullName evidence="2">Uncharacterized protein</fullName>
    </submittedName>
</protein>
<dbReference type="InParanoid" id="A0A151GEF8"/>
<organism evidence="2 3">
    <name type="scientific">Drechmeria coniospora</name>
    <name type="common">Nematophagous fungus</name>
    <name type="synonym">Meria coniospora</name>
    <dbReference type="NCBI Taxonomy" id="98403"/>
    <lineage>
        <taxon>Eukaryota</taxon>
        <taxon>Fungi</taxon>
        <taxon>Dikarya</taxon>
        <taxon>Ascomycota</taxon>
        <taxon>Pezizomycotina</taxon>
        <taxon>Sordariomycetes</taxon>
        <taxon>Hypocreomycetidae</taxon>
        <taxon>Hypocreales</taxon>
        <taxon>Ophiocordycipitaceae</taxon>
        <taxon>Drechmeria</taxon>
    </lineage>
</organism>
<name>A0A151GEF8_DRECN</name>
<evidence type="ECO:0000256" key="1">
    <source>
        <dbReference type="SAM" id="MobiDB-lite"/>
    </source>
</evidence>
<comment type="caution">
    <text evidence="2">The sequence shown here is derived from an EMBL/GenBank/DDBJ whole genome shotgun (WGS) entry which is preliminary data.</text>
</comment>
<feature type="region of interest" description="Disordered" evidence="1">
    <location>
        <begin position="114"/>
        <end position="161"/>
    </location>
</feature>
<dbReference type="GeneID" id="63720058"/>
<dbReference type="RefSeq" id="XP_040654804.1">
    <property type="nucleotide sequence ID" value="XM_040804700.1"/>
</dbReference>
<evidence type="ECO:0000313" key="3">
    <source>
        <dbReference type="Proteomes" id="UP000076580"/>
    </source>
</evidence>
<reference evidence="2 3" key="1">
    <citation type="journal article" date="2016" name="Sci. Rep.">
        <title>Insights into Adaptations to a Near-Obligate Nematode Endoparasitic Lifestyle from the Finished Genome of Drechmeria coniospora.</title>
        <authorList>
            <person name="Zhang L."/>
            <person name="Zhou Z."/>
            <person name="Guo Q."/>
            <person name="Fokkens L."/>
            <person name="Miskei M."/>
            <person name="Pocsi I."/>
            <person name="Zhang W."/>
            <person name="Chen M."/>
            <person name="Wang L."/>
            <person name="Sun Y."/>
            <person name="Donzelli B.G."/>
            <person name="Gibson D.M."/>
            <person name="Nelson D.R."/>
            <person name="Luo J.G."/>
            <person name="Rep M."/>
            <person name="Liu H."/>
            <person name="Yang S."/>
            <person name="Wang J."/>
            <person name="Krasnoff S.B."/>
            <person name="Xu Y."/>
            <person name="Molnar I."/>
            <person name="Lin M."/>
        </authorList>
    </citation>
    <scope>NUCLEOTIDE SEQUENCE [LARGE SCALE GENOMIC DNA]</scope>
    <source>
        <strain evidence="2 3">ARSEF 6962</strain>
    </source>
</reference>
<dbReference type="AlphaFoldDB" id="A0A151GEF8"/>
<feature type="region of interest" description="Disordered" evidence="1">
    <location>
        <begin position="24"/>
        <end position="91"/>
    </location>
</feature>
<dbReference type="EMBL" id="LAYC01000003">
    <property type="protein sequence ID" value="KYK55452.1"/>
    <property type="molecule type" value="Genomic_DNA"/>
</dbReference>
<gene>
    <name evidence="2" type="ORF">DCS_07415</name>
</gene>
<evidence type="ECO:0000313" key="2">
    <source>
        <dbReference type="EMBL" id="KYK55452.1"/>
    </source>
</evidence>